<comment type="caution">
    <text evidence="1">The sequence shown here is derived from an EMBL/GenBank/DDBJ whole genome shotgun (WGS) entry which is preliminary data.</text>
</comment>
<dbReference type="AlphaFoldDB" id="A0A8S0ZDU0"/>
<sequence>MKNVVAAGISKAKLICDFRPTRVLITLSGEDRTMAVIDYKIDNVNRITVKGFEININMESWLDDVKRVRIPRPKFGTKYPVEPPKDYLEDCGGELGKQRRHDKDLTKATEELRRALQEKL</sequence>
<protein>
    <submittedName>
        <fullName evidence="1">Uncharacterized protein</fullName>
    </submittedName>
</protein>
<evidence type="ECO:0000313" key="3">
    <source>
        <dbReference type="Proteomes" id="UP000494106"/>
    </source>
</evidence>
<evidence type="ECO:0000313" key="2">
    <source>
        <dbReference type="EMBL" id="CAB3250282.1"/>
    </source>
</evidence>
<dbReference type="Proteomes" id="UP000494106">
    <property type="component" value="Unassembled WGS sequence"/>
</dbReference>
<gene>
    <name evidence="2" type="ORF">APLA_LOCUS12644</name>
    <name evidence="1" type="ORF">APLA_LOCUS4725</name>
</gene>
<dbReference type="OrthoDB" id="6650195at2759"/>
<accession>A0A8S0ZDU0</accession>
<keyword evidence="3" id="KW-1185">Reference proteome</keyword>
<organism evidence="1 4">
    <name type="scientific">Arctia plantaginis</name>
    <name type="common">Wood tiger moth</name>
    <name type="synonym">Phalaena plantaginis</name>
    <dbReference type="NCBI Taxonomy" id="874455"/>
    <lineage>
        <taxon>Eukaryota</taxon>
        <taxon>Metazoa</taxon>
        <taxon>Ecdysozoa</taxon>
        <taxon>Arthropoda</taxon>
        <taxon>Hexapoda</taxon>
        <taxon>Insecta</taxon>
        <taxon>Pterygota</taxon>
        <taxon>Neoptera</taxon>
        <taxon>Endopterygota</taxon>
        <taxon>Lepidoptera</taxon>
        <taxon>Glossata</taxon>
        <taxon>Ditrysia</taxon>
        <taxon>Noctuoidea</taxon>
        <taxon>Erebidae</taxon>
        <taxon>Arctiinae</taxon>
        <taxon>Arctia</taxon>
    </lineage>
</organism>
<evidence type="ECO:0000313" key="1">
    <source>
        <dbReference type="EMBL" id="CAB3230752.1"/>
    </source>
</evidence>
<name>A0A8S0ZDU0_ARCPL</name>
<reference evidence="3 4" key="1">
    <citation type="submission" date="2020-04" db="EMBL/GenBank/DDBJ databases">
        <authorList>
            <person name="Wallbank WR R."/>
            <person name="Pardo Diaz C."/>
            <person name="Kozak K."/>
            <person name="Martin S."/>
            <person name="Jiggins C."/>
            <person name="Moest M."/>
            <person name="Warren A I."/>
            <person name="Byers J.R.P. K."/>
            <person name="Montejo-Kovacevich G."/>
            <person name="Yen C E."/>
        </authorList>
    </citation>
    <scope>NUCLEOTIDE SEQUENCE [LARGE SCALE GENOMIC DNA]</scope>
</reference>
<dbReference type="Proteomes" id="UP000494256">
    <property type="component" value="Unassembled WGS sequence"/>
</dbReference>
<dbReference type="EMBL" id="CADEBD010000288">
    <property type="protein sequence ID" value="CAB3230752.1"/>
    <property type="molecule type" value="Genomic_DNA"/>
</dbReference>
<proteinExistence type="predicted"/>
<evidence type="ECO:0000313" key="4">
    <source>
        <dbReference type="Proteomes" id="UP000494256"/>
    </source>
</evidence>
<dbReference type="EMBL" id="CADEBC010000540">
    <property type="protein sequence ID" value="CAB3250282.1"/>
    <property type="molecule type" value="Genomic_DNA"/>
</dbReference>